<feature type="transmembrane region" description="Helical" evidence="1">
    <location>
        <begin position="12"/>
        <end position="31"/>
    </location>
</feature>
<name>A0A644WLY2_9ZZZZ</name>
<evidence type="ECO:0000313" key="2">
    <source>
        <dbReference type="EMBL" id="MPM03413.1"/>
    </source>
</evidence>
<proteinExistence type="predicted"/>
<dbReference type="AlphaFoldDB" id="A0A644WLY2"/>
<keyword evidence="1" id="KW-0812">Transmembrane</keyword>
<organism evidence="2">
    <name type="scientific">bioreactor metagenome</name>
    <dbReference type="NCBI Taxonomy" id="1076179"/>
    <lineage>
        <taxon>unclassified sequences</taxon>
        <taxon>metagenomes</taxon>
        <taxon>ecological metagenomes</taxon>
    </lineage>
</organism>
<dbReference type="EMBL" id="VSSQ01000951">
    <property type="protein sequence ID" value="MPM03413.1"/>
    <property type="molecule type" value="Genomic_DNA"/>
</dbReference>
<reference evidence="2" key="1">
    <citation type="submission" date="2019-08" db="EMBL/GenBank/DDBJ databases">
        <authorList>
            <person name="Kucharzyk K."/>
            <person name="Murdoch R.W."/>
            <person name="Higgins S."/>
            <person name="Loffler F."/>
        </authorList>
    </citation>
    <scope>NUCLEOTIDE SEQUENCE</scope>
</reference>
<keyword evidence="1" id="KW-1133">Transmembrane helix</keyword>
<sequence>MYIFNDFVINQSIYLIFIVFRIIHLFTKIGFNKFNLFNGHYDASQFLFQNLSNGRSHRIFLHIISRFLNVILYIFDQLGHA</sequence>
<comment type="caution">
    <text evidence="2">The sequence shown here is derived from an EMBL/GenBank/DDBJ whole genome shotgun (WGS) entry which is preliminary data.</text>
</comment>
<keyword evidence="1" id="KW-0472">Membrane</keyword>
<gene>
    <name evidence="2" type="ORF">SDC9_49680</name>
</gene>
<evidence type="ECO:0000256" key="1">
    <source>
        <dbReference type="SAM" id="Phobius"/>
    </source>
</evidence>
<accession>A0A644WLY2</accession>
<protein>
    <submittedName>
        <fullName evidence="2">Uncharacterized protein</fullName>
    </submittedName>
</protein>